<comment type="caution">
    <text evidence="1">The sequence shown here is derived from an EMBL/GenBank/DDBJ whole genome shotgun (WGS) entry which is preliminary data.</text>
</comment>
<accession>A0AAV3YTC3</accession>
<evidence type="ECO:0000313" key="1">
    <source>
        <dbReference type="EMBL" id="GFN90365.1"/>
    </source>
</evidence>
<proteinExistence type="predicted"/>
<name>A0AAV3YTC3_9GAST</name>
<evidence type="ECO:0000313" key="2">
    <source>
        <dbReference type="Proteomes" id="UP000735302"/>
    </source>
</evidence>
<reference evidence="1 2" key="1">
    <citation type="journal article" date="2021" name="Elife">
        <title>Chloroplast acquisition without the gene transfer in kleptoplastic sea slugs, Plakobranchus ocellatus.</title>
        <authorList>
            <person name="Maeda T."/>
            <person name="Takahashi S."/>
            <person name="Yoshida T."/>
            <person name="Shimamura S."/>
            <person name="Takaki Y."/>
            <person name="Nagai Y."/>
            <person name="Toyoda A."/>
            <person name="Suzuki Y."/>
            <person name="Arimoto A."/>
            <person name="Ishii H."/>
            <person name="Satoh N."/>
            <person name="Nishiyama T."/>
            <person name="Hasebe M."/>
            <person name="Maruyama T."/>
            <person name="Minagawa J."/>
            <person name="Obokata J."/>
            <person name="Shigenobu S."/>
        </authorList>
    </citation>
    <scope>NUCLEOTIDE SEQUENCE [LARGE SCALE GENOMIC DNA]</scope>
</reference>
<sequence>MPYAKNNQDPIPGSPMLGLSVGPTLLLSTFIRQGVQRHLIYCSPSSPHPVLPASSRILQSILTASYTSSVISYTAVHPHRILYFQRHLIYCSPSSPHPMLPASSHIPQSIFTASYTSNIISYTAVHPHRILCFQRHLIYCSPSSPHPILPMLSHPLQSILYHRCNRCRCSPLFHIFYF</sequence>
<gene>
    <name evidence="1" type="ORF">PoB_001687100</name>
</gene>
<dbReference type="EMBL" id="BLXT01002034">
    <property type="protein sequence ID" value="GFN90365.1"/>
    <property type="molecule type" value="Genomic_DNA"/>
</dbReference>
<protein>
    <submittedName>
        <fullName evidence="1">Uncharacterized protein</fullName>
    </submittedName>
</protein>
<dbReference type="AlphaFoldDB" id="A0AAV3YTC3"/>
<keyword evidence="2" id="KW-1185">Reference proteome</keyword>
<dbReference type="Proteomes" id="UP000735302">
    <property type="component" value="Unassembled WGS sequence"/>
</dbReference>
<organism evidence="1 2">
    <name type="scientific">Plakobranchus ocellatus</name>
    <dbReference type="NCBI Taxonomy" id="259542"/>
    <lineage>
        <taxon>Eukaryota</taxon>
        <taxon>Metazoa</taxon>
        <taxon>Spiralia</taxon>
        <taxon>Lophotrochozoa</taxon>
        <taxon>Mollusca</taxon>
        <taxon>Gastropoda</taxon>
        <taxon>Heterobranchia</taxon>
        <taxon>Euthyneura</taxon>
        <taxon>Panpulmonata</taxon>
        <taxon>Sacoglossa</taxon>
        <taxon>Placobranchoidea</taxon>
        <taxon>Plakobranchidae</taxon>
        <taxon>Plakobranchus</taxon>
    </lineage>
</organism>